<protein>
    <submittedName>
        <fullName evidence="1">Unnamed protein product</fullName>
    </submittedName>
</protein>
<dbReference type="Proteomes" id="UP001165083">
    <property type="component" value="Unassembled WGS sequence"/>
</dbReference>
<dbReference type="EMBL" id="BSXW01012467">
    <property type="protein sequence ID" value="GMF65428.1"/>
    <property type="molecule type" value="Genomic_DNA"/>
</dbReference>
<dbReference type="OrthoDB" id="104747at2759"/>
<dbReference type="AlphaFoldDB" id="A0A9W6YEI1"/>
<organism evidence="1 2">
    <name type="scientific">Phytophthora lilii</name>
    <dbReference type="NCBI Taxonomy" id="2077276"/>
    <lineage>
        <taxon>Eukaryota</taxon>
        <taxon>Sar</taxon>
        <taxon>Stramenopiles</taxon>
        <taxon>Oomycota</taxon>
        <taxon>Peronosporomycetes</taxon>
        <taxon>Peronosporales</taxon>
        <taxon>Peronosporaceae</taxon>
        <taxon>Phytophthora</taxon>
    </lineage>
</organism>
<gene>
    <name evidence="1" type="ORF">Plil01_001809400</name>
</gene>
<name>A0A9W6YEI1_9STRA</name>
<reference evidence="1" key="1">
    <citation type="submission" date="2023-04" db="EMBL/GenBank/DDBJ databases">
        <title>Phytophthora lilii NBRC 32176.</title>
        <authorList>
            <person name="Ichikawa N."/>
            <person name="Sato H."/>
            <person name="Tonouchi N."/>
        </authorList>
    </citation>
    <scope>NUCLEOTIDE SEQUENCE</scope>
    <source>
        <strain evidence="1">NBRC 32176</strain>
    </source>
</reference>
<keyword evidence="2" id="KW-1185">Reference proteome</keyword>
<evidence type="ECO:0000313" key="2">
    <source>
        <dbReference type="Proteomes" id="UP001165083"/>
    </source>
</evidence>
<proteinExistence type="predicted"/>
<sequence>MSSIIGISSKDLVPNGFNNQYRYRFPASATFQNTEVCVQSIVMYNSQFNIDALAYGNTTFKVEVPTAATVSTISITLRDGIYSYADINRMIQAALISNGAYLIDADGNNVFFIQLIENSTYYAAQVDVSSTPTAIGSYQRPATGLYSLGGSGLPTTARVPRLIIDNAEFGKIIGFSAGSYPSASSTTTQSFLSDITPQVNPVSAYVVRCSLVNNSFTQPPDIITVFNSQGTAGGQLINFQPNEFSWMKVNDGSYNVITITIVDQLERFIKFKDANLLISLSFRDAPKK</sequence>
<comment type="caution">
    <text evidence="1">The sequence shown here is derived from an EMBL/GenBank/DDBJ whole genome shotgun (WGS) entry which is preliminary data.</text>
</comment>
<accession>A0A9W6YEI1</accession>
<evidence type="ECO:0000313" key="1">
    <source>
        <dbReference type="EMBL" id="GMF65428.1"/>
    </source>
</evidence>